<evidence type="ECO:0000313" key="1">
    <source>
        <dbReference type="EMBL" id="KAA1190041.1"/>
    </source>
</evidence>
<proteinExistence type="predicted"/>
<gene>
    <name evidence="1" type="ORF">F0M18_13315</name>
</gene>
<organism evidence="1 2">
    <name type="scientific">Pseudohalioglobus sediminis</name>
    <dbReference type="NCBI Taxonomy" id="2606449"/>
    <lineage>
        <taxon>Bacteria</taxon>
        <taxon>Pseudomonadati</taxon>
        <taxon>Pseudomonadota</taxon>
        <taxon>Gammaproteobacteria</taxon>
        <taxon>Cellvibrionales</taxon>
        <taxon>Halieaceae</taxon>
        <taxon>Pseudohalioglobus</taxon>
    </lineage>
</organism>
<keyword evidence="2" id="KW-1185">Reference proteome</keyword>
<sequence length="113" mass="12895">MGDVLEFPSRQAQGLAFLDRQIRDLLTAKGADEALVDHAASQLNRIYTRITNAQQYQFTVRLPDAISETERQALQSDIETGLEQLRRDNHRLLVELVAELVLAEMKGFELSRR</sequence>
<name>A0A5B0WV16_9GAMM</name>
<evidence type="ECO:0000313" key="2">
    <source>
        <dbReference type="Proteomes" id="UP000323708"/>
    </source>
</evidence>
<reference evidence="1 2" key="1">
    <citation type="submission" date="2019-09" db="EMBL/GenBank/DDBJ databases">
        <authorList>
            <person name="Chen X.-Y."/>
        </authorList>
    </citation>
    <scope>NUCLEOTIDE SEQUENCE [LARGE SCALE GENOMIC DNA]</scope>
    <source>
        <strain evidence="1 2">NY5</strain>
    </source>
</reference>
<dbReference type="Proteomes" id="UP000323708">
    <property type="component" value="Unassembled WGS sequence"/>
</dbReference>
<dbReference type="RefSeq" id="WP_149611940.1">
    <property type="nucleotide sequence ID" value="NZ_VTUX01000006.1"/>
</dbReference>
<accession>A0A5B0WV16</accession>
<dbReference type="AlphaFoldDB" id="A0A5B0WV16"/>
<protein>
    <submittedName>
        <fullName evidence="1">Uncharacterized protein</fullName>
    </submittedName>
</protein>
<dbReference type="EMBL" id="VTUX01000006">
    <property type="protein sequence ID" value="KAA1190041.1"/>
    <property type="molecule type" value="Genomic_DNA"/>
</dbReference>
<comment type="caution">
    <text evidence="1">The sequence shown here is derived from an EMBL/GenBank/DDBJ whole genome shotgun (WGS) entry which is preliminary data.</text>
</comment>